<feature type="chain" id="PRO_5047275708" evidence="1">
    <location>
        <begin position="28"/>
        <end position="398"/>
    </location>
</feature>
<dbReference type="Gene3D" id="2.40.10.10">
    <property type="entry name" value="Trypsin-like serine proteases"/>
    <property type="match status" value="1"/>
</dbReference>
<name>A0A6I9URD3_BACDO</name>
<dbReference type="InParanoid" id="A0A6I9URD3"/>
<dbReference type="GO" id="GO:0004252">
    <property type="term" value="F:serine-type endopeptidase activity"/>
    <property type="evidence" value="ECO:0007669"/>
    <property type="project" value="InterPro"/>
</dbReference>
<evidence type="ECO:0000313" key="4">
    <source>
        <dbReference type="RefSeq" id="XP_011197200.2"/>
    </source>
</evidence>
<dbReference type="PANTHER" id="PTHR24260:SF136">
    <property type="entry name" value="GH08193P-RELATED"/>
    <property type="match status" value="1"/>
</dbReference>
<dbReference type="PANTHER" id="PTHR24260">
    <property type="match status" value="1"/>
</dbReference>
<dbReference type="OrthoDB" id="10059102at2759"/>
<protein>
    <submittedName>
        <fullName evidence="4">Uncharacterized protein LOC105221786</fullName>
    </submittedName>
</protein>
<dbReference type="SUPFAM" id="SSF50494">
    <property type="entry name" value="Trypsin-like serine proteases"/>
    <property type="match status" value="1"/>
</dbReference>
<evidence type="ECO:0000313" key="3">
    <source>
        <dbReference type="Proteomes" id="UP001652620"/>
    </source>
</evidence>
<dbReference type="Proteomes" id="UP001652620">
    <property type="component" value="Chromosome 1"/>
</dbReference>
<dbReference type="GO" id="GO:0006508">
    <property type="term" value="P:proteolysis"/>
    <property type="evidence" value="ECO:0007669"/>
    <property type="project" value="UniProtKB-KW"/>
</dbReference>
<dbReference type="Pfam" id="PF00089">
    <property type="entry name" value="Trypsin"/>
    <property type="match status" value="1"/>
</dbReference>
<proteinExistence type="predicted"/>
<dbReference type="GeneID" id="105221786"/>
<dbReference type="PROSITE" id="PS50240">
    <property type="entry name" value="TRYPSIN_DOM"/>
    <property type="match status" value="1"/>
</dbReference>
<dbReference type="AlphaFoldDB" id="A0A6I9URD3"/>
<evidence type="ECO:0000259" key="2">
    <source>
        <dbReference type="PROSITE" id="PS50240"/>
    </source>
</evidence>
<evidence type="ECO:0000256" key="1">
    <source>
        <dbReference type="SAM" id="SignalP"/>
    </source>
</evidence>
<dbReference type="InterPro" id="IPR051333">
    <property type="entry name" value="CLIP_Serine_Protease"/>
</dbReference>
<keyword evidence="3" id="KW-1185">Reference proteome</keyword>
<dbReference type="KEGG" id="bdr:105221786"/>
<gene>
    <name evidence="4" type="primary">LOC105221786</name>
</gene>
<feature type="domain" description="Peptidase S1" evidence="2">
    <location>
        <begin position="22"/>
        <end position="283"/>
    </location>
</feature>
<dbReference type="InterPro" id="IPR001254">
    <property type="entry name" value="Trypsin_dom"/>
</dbReference>
<sequence>MLPPVRKTQVQLIILQFILHCLHGVYSASQPPYQVSLYVSLHPRAPPIHYCNGVIVQSSLILTTASCVYYQSSVIEESGAPVRIPSAKISVVPGVAGTYNVLNTFNVLEINIAPGFNYKTLANNLALLRLDTTLPLGQREDVQWIIMDDYVYEEKALYMAGFPSLNVDQNAMLLENVQILPNEQCAQVATAASIISNESICARYPYTYSYAVGPDCEFPSDFPSFNTDYGTGLIVRSTLVALFSHTIATSSNQNTNNCREQQPFIAIFADVGPHVDWIYGIIASEEMLALHQNDFMYSAPYQQDVSSAIMYSSYASELMPSLIETPTTTTAATTTTTTTITTAAAVMTTTNEVTAHPSSTEVSSTQPPCVSAADKVVGMKSALLLYAISYIFLAYFKK</sequence>
<dbReference type="SMART" id="SM00020">
    <property type="entry name" value="Tryp_SPc"/>
    <property type="match status" value="1"/>
</dbReference>
<keyword evidence="1" id="KW-0732">Signal</keyword>
<reference evidence="4" key="2">
    <citation type="submission" date="2025-08" db="UniProtKB">
        <authorList>
            <consortium name="RefSeq"/>
        </authorList>
    </citation>
    <scope>IDENTIFICATION</scope>
    <source>
        <tissue evidence="4">Adult</tissue>
    </source>
</reference>
<feature type="signal peptide" evidence="1">
    <location>
        <begin position="1"/>
        <end position="27"/>
    </location>
</feature>
<accession>A0A6I9URD3</accession>
<reference evidence="3" key="1">
    <citation type="submission" date="2025-05" db="UniProtKB">
        <authorList>
            <consortium name="RefSeq"/>
        </authorList>
    </citation>
    <scope>NUCLEOTIDE SEQUENCE [LARGE SCALE GENOMIC DNA]</scope>
</reference>
<organism evidence="3 4">
    <name type="scientific">Bactrocera dorsalis</name>
    <name type="common">Oriental fruit fly</name>
    <name type="synonym">Dacus dorsalis</name>
    <dbReference type="NCBI Taxonomy" id="27457"/>
    <lineage>
        <taxon>Eukaryota</taxon>
        <taxon>Metazoa</taxon>
        <taxon>Ecdysozoa</taxon>
        <taxon>Arthropoda</taxon>
        <taxon>Hexapoda</taxon>
        <taxon>Insecta</taxon>
        <taxon>Pterygota</taxon>
        <taxon>Neoptera</taxon>
        <taxon>Endopterygota</taxon>
        <taxon>Diptera</taxon>
        <taxon>Brachycera</taxon>
        <taxon>Muscomorpha</taxon>
        <taxon>Tephritoidea</taxon>
        <taxon>Tephritidae</taxon>
        <taxon>Bactrocera</taxon>
        <taxon>Bactrocera</taxon>
    </lineage>
</organism>
<dbReference type="RefSeq" id="XP_011197200.2">
    <property type="nucleotide sequence ID" value="XM_011198898.4"/>
</dbReference>
<dbReference type="FunCoup" id="A0A6I9URD3">
    <property type="interactions" value="2"/>
</dbReference>
<dbReference type="InterPro" id="IPR009003">
    <property type="entry name" value="Peptidase_S1_PA"/>
</dbReference>
<dbReference type="InterPro" id="IPR043504">
    <property type="entry name" value="Peptidase_S1_PA_chymotrypsin"/>
</dbReference>